<evidence type="ECO:0000256" key="9">
    <source>
        <dbReference type="SAM" id="Phobius"/>
    </source>
</evidence>
<dbReference type="PROSITE" id="PS00237">
    <property type="entry name" value="G_PROTEIN_RECEP_F1_1"/>
    <property type="match status" value="1"/>
</dbReference>
<dbReference type="PROSITE" id="PS50262">
    <property type="entry name" value="G_PROTEIN_RECEP_F1_2"/>
    <property type="match status" value="1"/>
</dbReference>
<keyword evidence="5 9" id="KW-0472">Membrane</keyword>
<protein>
    <submittedName>
        <fullName evidence="11">Opsin</fullName>
    </submittedName>
</protein>
<dbReference type="InterPro" id="IPR017452">
    <property type="entry name" value="GPCR_Rhodpsn_7TM"/>
</dbReference>
<name>A9CR51_9CNID</name>
<feature type="transmembrane region" description="Helical" evidence="9">
    <location>
        <begin position="43"/>
        <end position="61"/>
    </location>
</feature>
<evidence type="ECO:0000256" key="1">
    <source>
        <dbReference type="ARBA" id="ARBA00004141"/>
    </source>
</evidence>
<feature type="transmembrane region" description="Helical" evidence="9">
    <location>
        <begin position="227"/>
        <end position="244"/>
    </location>
</feature>
<feature type="transmembrane region" description="Helical" evidence="9">
    <location>
        <begin position="121"/>
        <end position="146"/>
    </location>
</feature>
<dbReference type="GO" id="GO:0016020">
    <property type="term" value="C:membrane"/>
    <property type="evidence" value="ECO:0007669"/>
    <property type="project" value="UniProtKB-SubCell"/>
</dbReference>
<keyword evidence="2 8" id="KW-0812">Transmembrane</keyword>
<evidence type="ECO:0000256" key="2">
    <source>
        <dbReference type="ARBA" id="ARBA00022692"/>
    </source>
</evidence>
<comment type="similarity">
    <text evidence="8">Belongs to the G-protein coupled receptor 1 family.</text>
</comment>
<accession>A9CR51</accession>
<dbReference type="CDD" id="cd14969">
    <property type="entry name" value="7tmA_Opsins_type2_animals"/>
    <property type="match status" value="1"/>
</dbReference>
<keyword evidence="3 9" id="KW-1133">Transmembrane helix</keyword>
<reference evidence="11" key="1">
    <citation type="journal article" date="2008" name="Curr. Biol.">
        <title>Evolution and functional diversity of jellyfish opsins.</title>
        <authorList>
            <person name="Suga H."/>
            <person name="Schmid V."/>
            <person name="Gehring W.J."/>
        </authorList>
    </citation>
    <scope>NUCLEOTIDE SEQUENCE</scope>
</reference>
<keyword evidence="7 8" id="KW-0807">Transducer</keyword>
<dbReference type="EMBL" id="AB332432">
    <property type="protein sequence ID" value="BAF95841.1"/>
    <property type="molecule type" value="mRNA"/>
</dbReference>
<feature type="transmembrane region" description="Helical" evidence="9">
    <location>
        <begin position="166"/>
        <end position="191"/>
    </location>
</feature>
<evidence type="ECO:0000256" key="6">
    <source>
        <dbReference type="ARBA" id="ARBA00023170"/>
    </source>
</evidence>
<organism evidence="11">
    <name type="scientific">Cladonema radiatum</name>
    <dbReference type="NCBI Taxonomy" id="264074"/>
    <lineage>
        <taxon>Eukaryota</taxon>
        <taxon>Metazoa</taxon>
        <taxon>Cnidaria</taxon>
        <taxon>Hydrozoa</taxon>
        <taxon>Hydroidolina</taxon>
        <taxon>Anthoathecata</taxon>
        <taxon>Capitata</taxon>
        <taxon>Cladonematidae</taxon>
        <taxon>Cladonema</taxon>
    </lineage>
</organism>
<feature type="transmembrane region" description="Helical" evidence="9">
    <location>
        <begin position="81"/>
        <end position="100"/>
    </location>
</feature>
<gene>
    <name evidence="11" type="primary">CropK2</name>
</gene>
<dbReference type="SUPFAM" id="SSF81321">
    <property type="entry name" value="Family A G protein-coupled receptor-like"/>
    <property type="match status" value="1"/>
</dbReference>
<evidence type="ECO:0000256" key="4">
    <source>
        <dbReference type="ARBA" id="ARBA00023040"/>
    </source>
</evidence>
<feature type="domain" description="G-protein coupled receptors family 1 profile" evidence="10">
    <location>
        <begin position="23"/>
        <end position="280"/>
    </location>
</feature>
<evidence type="ECO:0000256" key="8">
    <source>
        <dbReference type="RuleBase" id="RU000688"/>
    </source>
</evidence>
<proteinExistence type="evidence at transcript level"/>
<evidence type="ECO:0000256" key="3">
    <source>
        <dbReference type="ARBA" id="ARBA00022989"/>
    </source>
</evidence>
<feature type="transmembrane region" description="Helical" evidence="9">
    <location>
        <begin position="264"/>
        <end position="284"/>
    </location>
</feature>
<feature type="transmembrane region" description="Helical" evidence="9">
    <location>
        <begin position="12"/>
        <end position="31"/>
    </location>
</feature>
<dbReference type="Gene3D" id="1.20.1070.10">
    <property type="entry name" value="Rhodopsin 7-helix transmembrane proteins"/>
    <property type="match status" value="1"/>
</dbReference>
<evidence type="ECO:0000313" key="11">
    <source>
        <dbReference type="EMBL" id="BAF95841.1"/>
    </source>
</evidence>
<dbReference type="PRINTS" id="PR00237">
    <property type="entry name" value="GPCRRHODOPSN"/>
</dbReference>
<dbReference type="PANTHER" id="PTHR24240">
    <property type="entry name" value="OPSIN"/>
    <property type="match status" value="1"/>
</dbReference>
<dbReference type="Pfam" id="PF00001">
    <property type="entry name" value="7tm_1"/>
    <property type="match status" value="1"/>
</dbReference>
<dbReference type="GO" id="GO:0004930">
    <property type="term" value="F:G protein-coupled receptor activity"/>
    <property type="evidence" value="ECO:0007669"/>
    <property type="project" value="UniProtKB-KW"/>
</dbReference>
<evidence type="ECO:0000256" key="5">
    <source>
        <dbReference type="ARBA" id="ARBA00023136"/>
    </source>
</evidence>
<comment type="subcellular location">
    <subcellularLocation>
        <location evidence="1">Membrane</location>
        <topology evidence="1">Multi-pass membrane protein</topology>
    </subcellularLocation>
</comment>
<dbReference type="InterPro" id="IPR000276">
    <property type="entry name" value="GPCR_Rhodpsn"/>
</dbReference>
<dbReference type="AlphaFoldDB" id="A9CR51"/>
<sequence>MLLEIESIMVSLFAANIVLGFSMNLVVISALCRVSEKSVRDILLISLALCGLLETGLGYAIELYGRLNVRASSLICQMAGFSVTFFALSSIFHIVGLAIERYLSIVCAVNARGYFSMKHRALYIIFPAWINGLVWSIAPFLGWGAYKREPIDKYRCSVLMSDVSFVSWSYTIMLLTFAYAIPLLVILYCCLKVQCTLNAMSKNISDPENRTRDSGLEATKQAEKRHYYMVCAIIVSFFVAWTPYATSALLFSILENVPNTLITYSAFFAKFSVVANPVIYVIFYKDCRKQVKKMVCVDTAVAPLEA</sequence>
<keyword evidence="6 8" id="KW-0675">Receptor</keyword>
<keyword evidence="4 8" id="KW-0297">G-protein coupled receptor</keyword>
<evidence type="ECO:0000259" key="10">
    <source>
        <dbReference type="PROSITE" id="PS50262"/>
    </source>
</evidence>
<dbReference type="InterPro" id="IPR050125">
    <property type="entry name" value="GPCR_opsins"/>
</dbReference>
<evidence type="ECO:0000256" key="7">
    <source>
        <dbReference type="ARBA" id="ARBA00023224"/>
    </source>
</evidence>